<evidence type="ECO:0000256" key="1">
    <source>
        <dbReference type="SAM" id="SignalP"/>
    </source>
</evidence>
<evidence type="ECO:0008006" key="3">
    <source>
        <dbReference type="Google" id="ProtNLM"/>
    </source>
</evidence>
<proteinExistence type="predicted"/>
<reference evidence="2" key="1">
    <citation type="submission" date="2024-06" db="EMBL/GenBank/DDBJ databases">
        <authorList>
            <person name="Li S."/>
        </authorList>
    </citation>
    <scope>NUCLEOTIDE SEQUENCE</scope>
    <source>
        <strain evidence="2">SR10</strain>
    </source>
</reference>
<keyword evidence="1" id="KW-0732">Signal</keyword>
<dbReference type="RefSeq" id="WP_363797133.1">
    <property type="nucleotide sequence ID" value="NZ_CP159925.1"/>
</dbReference>
<dbReference type="AlphaFoldDB" id="A0AAU8MPQ3"/>
<feature type="chain" id="PRO_5043952969" description="Secreted protein" evidence="1">
    <location>
        <begin position="18"/>
        <end position="132"/>
    </location>
</feature>
<name>A0AAU8MPQ3_9GAMM</name>
<organism evidence="2">
    <name type="scientific">Lysobacter firmicutimachus</name>
    <dbReference type="NCBI Taxonomy" id="1792846"/>
    <lineage>
        <taxon>Bacteria</taxon>
        <taxon>Pseudomonadati</taxon>
        <taxon>Pseudomonadota</taxon>
        <taxon>Gammaproteobacteria</taxon>
        <taxon>Lysobacterales</taxon>
        <taxon>Lysobacteraceae</taxon>
        <taxon>Lysobacter</taxon>
    </lineage>
</organism>
<dbReference type="EMBL" id="CP159925">
    <property type="protein sequence ID" value="XCO74272.1"/>
    <property type="molecule type" value="Genomic_DNA"/>
</dbReference>
<protein>
    <recommendedName>
        <fullName evidence="3">Secreted protein</fullName>
    </recommendedName>
</protein>
<sequence>MRIPILVLAFWPALATAQLHVSAPKPRPAAPARAITVSYRPVDCKRLTEHHPAQPWLRQVCENTDYNASMVLARGLGRPHPSPSVIGLPAHGSAPARQYGLACIGQLGMKRLDNGWEQLRDREGRYQRCRDL</sequence>
<evidence type="ECO:0000313" key="2">
    <source>
        <dbReference type="EMBL" id="XCO74272.1"/>
    </source>
</evidence>
<gene>
    <name evidence="2" type="ORF">ABU614_18100</name>
</gene>
<feature type="signal peptide" evidence="1">
    <location>
        <begin position="1"/>
        <end position="17"/>
    </location>
</feature>
<accession>A0AAU8MPQ3</accession>